<dbReference type="GO" id="GO:0008046">
    <property type="term" value="F:axon guidance receptor activity"/>
    <property type="evidence" value="ECO:0007669"/>
    <property type="project" value="TreeGrafter"/>
</dbReference>
<dbReference type="CDD" id="cd00063">
    <property type="entry name" value="FN3"/>
    <property type="match status" value="1"/>
</dbReference>
<dbReference type="Pfam" id="PF13927">
    <property type="entry name" value="Ig_3"/>
    <property type="match status" value="1"/>
</dbReference>
<dbReference type="Pfam" id="PF07679">
    <property type="entry name" value="I-set"/>
    <property type="match status" value="1"/>
</dbReference>
<keyword evidence="6" id="KW-1185">Reference proteome</keyword>
<accession>A0AAV2QDT7</accession>
<keyword evidence="3" id="KW-0472">Membrane</keyword>
<dbReference type="PANTHER" id="PTHR45080:SF33">
    <property type="entry name" value="IG-LIKE DOMAIN-CONTAINING PROTEIN"/>
    <property type="match status" value="1"/>
</dbReference>
<dbReference type="PROSITE" id="PS50835">
    <property type="entry name" value="IG_LIKE"/>
    <property type="match status" value="3"/>
</dbReference>
<protein>
    <recommendedName>
        <fullName evidence="4">Ig-like domain-containing protein</fullName>
    </recommendedName>
</protein>
<dbReference type="SUPFAM" id="SSF48726">
    <property type="entry name" value="Immunoglobulin"/>
    <property type="match status" value="3"/>
</dbReference>
<organism evidence="5 6">
    <name type="scientific">Meganyctiphanes norvegica</name>
    <name type="common">Northern krill</name>
    <name type="synonym">Thysanopoda norvegica</name>
    <dbReference type="NCBI Taxonomy" id="48144"/>
    <lineage>
        <taxon>Eukaryota</taxon>
        <taxon>Metazoa</taxon>
        <taxon>Ecdysozoa</taxon>
        <taxon>Arthropoda</taxon>
        <taxon>Crustacea</taxon>
        <taxon>Multicrustacea</taxon>
        <taxon>Malacostraca</taxon>
        <taxon>Eumalacostraca</taxon>
        <taxon>Eucarida</taxon>
        <taxon>Euphausiacea</taxon>
        <taxon>Euphausiidae</taxon>
        <taxon>Meganyctiphanes</taxon>
    </lineage>
</organism>
<reference evidence="5 6" key="1">
    <citation type="submission" date="2024-05" db="EMBL/GenBank/DDBJ databases">
        <authorList>
            <person name="Wallberg A."/>
        </authorList>
    </citation>
    <scope>NUCLEOTIDE SEQUENCE [LARGE SCALE GENOMIC DNA]</scope>
</reference>
<feature type="non-terminal residue" evidence="5">
    <location>
        <position position="561"/>
    </location>
</feature>
<feature type="transmembrane region" description="Helical" evidence="3">
    <location>
        <begin position="7"/>
        <end position="26"/>
    </location>
</feature>
<feature type="domain" description="Ig-like" evidence="4">
    <location>
        <begin position="234"/>
        <end position="375"/>
    </location>
</feature>
<dbReference type="InterPro" id="IPR050958">
    <property type="entry name" value="Cell_Adh-Cytoskel_Orgn"/>
</dbReference>
<dbReference type="InterPro" id="IPR013098">
    <property type="entry name" value="Ig_I-set"/>
</dbReference>
<dbReference type="GO" id="GO:0005886">
    <property type="term" value="C:plasma membrane"/>
    <property type="evidence" value="ECO:0007669"/>
    <property type="project" value="TreeGrafter"/>
</dbReference>
<dbReference type="SMART" id="SM00409">
    <property type="entry name" value="IG"/>
    <property type="match status" value="3"/>
</dbReference>
<dbReference type="SUPFAM" id="SSF49265">
    <property type="entry name" value="Fibronectin type III"/>
    <property type="match status" value="1"/>
</dbReference>
<dbReference type="GO" id="GO:0030424">
    <property type="term" value="C:axon"/>
    <property type="evidence" value="ECO:0007669"/>
    <property type="project" value="TreeGrafter"/>
</dbReference>
<evidence type="ECO:0000256" key="2">
    <source>
        <dbReference type="ARBA" id="ARBA00023319"/>
    </source>
</evidence>
<dbReference type="PANTHER" id="PTHR45080">
    <property type="entry name" value="CONTACTIN 5"/>
    <property type="match status" value="1"/>
</dbReference>
<dbReference type="InterPro" id="IPR007110">
    <property type="entry name" value="Ig-like_dom"/>
</dbReference>
<feature type="domain" description="Ig-like" evidence="4">
    <location>
        <begin position="142"/>
        <end position="229"/>
    </location>
</feature>
<gene>
    <name evidence="5" type="ORF">MNOR_LOCUS11302</name>
</gene>
<dbReference type="AlphaFoldDB" id="A0AAV2QDT7"/>
<evidence type="ECO:0000313" key="5">
    <source>
        <dbReference type="EMBL" id="CAL4080509.1"/>
    </source>
</evidence>
<dbReference type="GO" id="GO:0043025">
    <property type="term" value="C:neuronal cell body"/>
    <property type="evidence" value="ECO:0007669"/>
    <property type="project" value="TreeGrafter"/>
</dbReference>
<evidence type="ECO:0000313" key="6">
    <source>
        <dbReference type="Proteomes" id="UP001497623"/>
    </source>
</evidence>
<keyword evidence="2" id="KW-0393">Immunoglobulin domain</keyword>
<evidence type="ECO:0000256" key="1">
    <source>
        <dbReference type="ARBA" id="ARBA00022737"/>
    </source>
</evidence>
<dbReference type="InterPro" id="IPR036116">
    <property type="entry name" value="FN3_sf"/>
</dbReference>
<sequence length="561" mass="63179">MARKHTHAAYTSILLMIIFSVVVLGYDDYYAEYYDEDSQPPVFTSKSQLFTVELGESAIIPCDAKNPGDYKLVIKRAFANGGEQLLWVGREKMARTKRLHLDAQALRLTISNIRVTDAGTYVCHFGTNPPMELQHHVDVHYPPVVSLSVSPEQRVRVGTTVTLTCAARGNPEPIINWSKREDSSEHLIQLQQPQQQLILPEVSHESTGTYICSARNGIGHPSSASATLIVEYPPKVITEEHSVRSGEGESLELVCLVSGEPKPSVLWAHDGDVILPGLDTEGFKGFHKSSKYYLNSTKYDHINMGSPSNSENVPLLRSIEPAIKVKPSSITFVNNTFMYEHHSLTIENIHEADFGTYVCKAENNFGKDYVTIQVTGLPHPPQIVSEPESNKYNSYTFKWEAESYYPIMEHMLKYKPRQLNNSTLSNESWERITKVTDPQSSSSLLIMSDQGYAKEDSKSKSAYTEMQDNFAVHQTQKAPNIMHHVSLTVHNLKPGMDYIGYAKVRNKYGWSPESELFAFSTKKGRPMAIQQSSNGHILMHNQLMNLLHIIIISRILECLYI</sequence>
<comment type="caution">
    <text evidence="5">The sequence shown here is derived from an EMBL/GenBank/DDBJ whole genome shotgun (WGS) entry which is preliminary data.</text>
</comment>
<keyword evidence="3" id="KW-1133">Transmembrane helix</keyword>
<dbReference type="SMART" id="SM00408">
    <property type="entry name" value="IGc2"/>
    <property type="match status" value="3"/>
</dbReference>
<dbReference type="GO" id="GO:0007156">
    <property type="term" value="P:homophilic cell adhesion via plasma membrane adhesion molecules"/>
    <property type="evidence" value="ECO:0007669"/>
    <property type="project" value="TreeGrafter"/>
</dbReference>
<dbReference type="InterPro" id="IPR013783">
    <property type="entry name" value="Ig-like_fold"/>
</dbReference>
<dbReference type="EMBL" id="CAXKWB010005913">
    <property type="protein sequence ID" value="CAL4080509.1"/>
    <property type="molecule type" value="Genomic_DNA"/>
</dbReference>
<keyword evidence="3" id="KW-0812">Transmembrane</keyword>
<dbReference type="Proteomes" id="UP001497623">
    <property type="component" value="Unassembled WGS sequence"/>
</dbReference>
<name>A0AAV2QDT7_MEGNR</name>
<proteinExistence type="predicted"/>
<dbReference type="InterPro" id="IPR003961">
    <property type="entry name" value="FN3_dom"/>
</dbReference>
<dbReference type="InterPro" id="IPR003598">
    <property type="entry name" value="Ig_sub2"/>
</dbReference>
<evidence type="ECO:0000259" key="4">
    <source>
        <dbReference type="PROSITE" id="PS50835"/>
    </source>
</evidence>
<evidence type="ECO:0000256" key="3">
    <source>
        <dbReference type="SAM" id="Phobius"/>
    </source>
</evidence>
<dbReference type="InterPro" id="IPR036179">
    <property type="entry name" value="Ig-like_dom_sf"/>
</dbReference>
<feature type="domain" description="Ig-like" evidence="4">
    <location>
        <begin position="40"/>
        <end position="123"/>
    </location>
</feature>
<dbReference type="InterPro" id="IPR003599">
    <property type="entry name" value="Ig_sub"/>
</dbReference>
<keyword evidence="1" id="KW-0677">Repeat</keyword>
<dbReference type="Gene3D" id="2.60.40.10">
    <property type="entry name" value="Immunoglobulins"/>
    <property type="match status" value="4"/>
</dbReference>
<dbReference type="GO" id="GO:0050808">
    <property type="term" value="P:synapse organization"/>
    <property type="evidence" value="ECO:0007669"/>
    <property type="project" value="TreeGrafter"/>
</dbReference>